<evidence type="ECO:0000256" key="6">
    <source>
        <dbReference type="SAM" id="MobiDB-lite"/>
    </source>
</evidence>
<dbReference type="Proteomes" id="UP001652642">
    <property type="component" value="Chromosome 9"/>
</dbReference>
<feature type="transmembrane region" description="Helical" evidence="7">
    <location>
        <begin position="64"/>
        <end position="86"/>
    </location>
</feature>
<dbReference type="RefSeq" id="XP_072835636.1">
    <property type="nucleotide sequence ID" value="XM_072979535.1"/>
</dbReference>
<keyword evidence="5 7" id="KW-0472">Membrane</keyword>
<feature type="region of interest" description="Disordered" evidence="6">
    <location>
        <begin position="16"/>
        <end position="38"/>
    </location>
</feature>
<keyword evidence="3 7" id="KW-0812">Transmembrane</keyword>
<sequence length="456" mass="49925">MDDMIVMMTAGDVEAKSTMKNHNPSGKKPARTSAPSRWHRGRFRRKVPSEVTVKGQLRMRSPSGAFVMVGVSVVLVGMTIAVIGYWPHRTRSGGSRLGNSNATDEIKKEVKVSSHPIPHSEKLKLVGPVIMGIGLFIFICANTMLYENRDMETRLLMQRELYSMSLSVPQDTGQASSYFQRKPSPSTIQANAECVEGCYEVDLSSGGFLSCSCPVKKWSNSYSSDKLQTATQLLHHKSVSPSLSLLSVHSEVGHSMPENLGLSFAHGDESVISTAVNTLSLPLIKLNNRLFEKQGISQVIVQEGTCVRLPEEREEILRLSWTLLPGGSSVAPLKDEPKGNHIAIDMDTESSSATSLEKLLHPINVKREFSSGTEISTSGHSKSLDLGQPGVVLVAPVKERKHRSWPRLDHMGLINCAKLESKGESSDRLLELTREPLGEKSKKSSREVVMDIGSGV</sequence>
<dbReference type="InterPro" id="IPR018787">
    <property type="entry name" value="DUF2371_TMEM200"/>
</dbReference>
<evidence type="ECO:0000256" key="7">
    <source>
        <dbReference type="SAM" id="Phobius"/>
    </source>
</evidence>
<evidence type="ECO:0000256" key="1">
    <source>
        <dbReference type="ARBA" id="ARBA00004141"/>
    </source>
</evidence>
<dbReference type="PANTHER" id="PTHR31815">
    <property type="entry name" value="AGAP005329-PA"/>
    <property type="match status" value="1"/>
</dbReference>
<comment type="similarity">
    <text evidence="2">Belongs to the TMEM200 family.</text>
</comment>
<evidence type="ECO:0000256" key="2">
    <source>
        <dbReference type="ARBA" id="ARBA00005308"/>
    </source>
</evidence>
<feature type="region of interest" description="Disordered" evidence="6">
    <location>
        <begin position="437"/>
        <end position="456"/>
    </location>
</feature>
<feature type="compositionally biased region" description="Basic and acidic residues" evidence="6">
    <location>
        <begin position="437"/>
        <end position="449"/>
    </location>
</feature>
<name>A0ABM5ER63_9SAUR</name>
<protein>
    <submittedName>
        <fullName evidence="9">Transmembrane protein 200B</fullName>
    </submittedName>
</protein>
<comment type="subcellular location">
    <subcellularLocation>
        <location evidence="1">Membrane</location>
        <topology evidence="1">Multi-pass membrane protein</topology>
    </subcellularLocation>
</comment>
<evidence type="ECO:0000313" key="8">
    <source>
        <dbReference type="Proteomes" id="UP001652642"/>
    </source>
</evidence>
<keyword evidence="4 7" id="KW-1133">Transmembrane helix</keyword>
<evidence type="ECO:0000256" key="3">
    <source>
        <dbReference type="ARBA" id="ARBA00022692"/>
    </source>
</evidence>
<organism evidence="8 9">
    <name type="scientific">Pogona vitticeps</name>
    <name type="common">central bearded dragon</name>
    <dbReference type="NCBI Taxonomy" id="103695"/>
    <lineage>
        <taxon>Eukaryota</taxon>
        <taxon>Metazoa</taxon>
        <taxon>Chordata</taxon>
        <taxon>Craniata</taxon>
        <taxon>Vertebrata</taxon>
        <taxon>Euteleostomi</taxon>
        <taxon>Lepidosauria</taxon>
        <taxon>Squamata</taxon>
        <taxon>Bifurcata</taxon>
        <taxon>Unidentata</taxon>
        <taxon>Episquamata</taxon>
        <taxon>Toxicofera</taxon>
        <taxon>Iguania</taxon>
        <taxon>Acrodonta</taxon>
        <taxon>Agamidae</taxon>
        <taxon>Amphibolurinae</taxon>
        <taxon>Pogona</taxon>
    </lineage>
</organism>
<reference evidence="9" key="1">
    <citation type="submission" date="2025-08" db="UniProtKB">
        <authorList>
            <consortium name="RefSeq"/>
        </authorList>
    </citation>
    <scope>IDENTIFICATION</scope>
</reference>
<accession>A0ABM5ER63</accession>
<dbReference type="PANTHER" id="PTHR31815:SF3">
    <property type="entry name" value="TRANSMEMBRANE PROTEIN 200B"/>
    <property type="match status" value="1"/>
</dbReference>
<feature type="transmembrane region" description="Helical" evidence="7">
    <location>
        <begin position="125"/>
        <end position="146"/>
    </location>
</feature>
<keyword evidence="8" id="KW-1185">Reference proteome</keyword>
<evidence type="ECO:0000256" key="5">
    <source>
        <dbReference type="ARBA" id="ARBA00023136"/>
    </source>
</evidence>
<dbReference type="Pfam" id="PF10177">
    <property type="entry name" value="DUF2371"/>
    <property type="match status" value="1"/>
</dbReference>
<evidence type="ECO:0000313" key="9">
    <source>
        <dbReference type="RefSeq" id="XP_072835636.1"/>
    </source>
</evidence>
<dbReference type="GeneID" id="110082277"/>
<proteinExistence type="inferred from homology"/>
<evidence type="ECO:0000256" key="4">
    <source>
        <dbReference type="ARBA" id="ARBA00022989"/>
    </source>
</evidence>
<gene>
    <name evidence="9" type="primary">TMEM200B</name>
</gene>